<dbReference type="Proteomes" id="UP000009138">
    <property type="component" value="Unassembled WGS sequence"/>
</dbReference>
<dbReference type="PANTHER" id="PTHR31635">
    <property type="entry name" value="REVERSE TRANSCRIPTASE DOMAIN-CONTAINING PROTEIN-RELATED"/>
    <property type="match status" value="1"/>
</dbReference>
<dbReference type="InterPro" id="IPR043502">
    <property type="entry name" value="DNA/RNA_pol_sf"/>
</dbReference>
<evidence type="ECO:0000313" key="3">
    <source>
        <dbReference type="Proteomes" id="UP000009138"/>
    </source>
</evidence>
<evidence type="ECO:0000313" key="2">
    <source>
        <dbReference type="EMBL" id="EIE85649.1"/>
    </source>
</evidence>
<dbReference type="InParanoid" id="I1CB19"/>
<evidence type="ECO:0000259" key="1">
    <source>
        <dbReference type="PROSITE" id="PS50878"/>
    </source>
</evidence>
<dbReference type="GeneID" id="93617325"/>
<feature type="domain" description="Reverse transcriptase" evidence="1">
    <location>
        <begin position="291"/>
        <end position="583"/>
    </location>
</feature>
<dbReference type="CDD" id="cd01650">
    <property type="entry name" value="RT_nLTR_like"/>
    <property type="match status" value="1"/>
</dbReference>
<protein>
    <recommendedName>
        <fullName evidence="1">Reverse transcriptase domain-containing protein</fullName>
    </recommendedName>
</protein>
<dbReference type="EMBL" id="CH476739">
    <property type="protein sequence ID" value="EIE85649.1"/>
    <property type="molecule type" value="Genomic_DNA"/>
</dbReference>
<dbReference type="OMA" id="QMAINTI"/>
<dbReference type="eggNOG" id="KOG1075">
    <property type="taxonomic scope" value="Eukaryota"/>
</dbReference>
<dbReference type="InterPro" id="IPR000477">
    <property type="entry name" value="RT_dom"/>
</dbReference>
<dbReference type="PROSITE" id="PS50878">
    <property type="entry name" value="RT_POL"/>
    <property type="match status" value="1"/>
</dbReference>
<dbReference type="RefSeq" id="XP_067521045.1">
    <property type="nucleotide sequence ID" value="XM_067664944.1"/>
</dbReference>
<dbReference type="STRING" id="246409.I1CB19"/>
<dbReference type="VEuPathDB" id="FungiDB:RO3G_10359"/>
<accession>I1CB19</accession>
<proteinExistence type="predicted"/>
<name>I1CB19_RHIO9</name>
<dbReference type="OrthoDB" id="2288491at2759"/>
<dbReference type="AlphaFoldDB" id="I1CB19"/>
<dbReference type="PANTHER" id="PTHR31635:SF196">
    <property type="entry name" value="REVERSE TRANSCRIPTASE DOMAIN-CONTAINING PROTEIN-RELATED"/>
    <property type="match status" value="1"/>
</dbReference>
<gene>
    <name evidence="2" type="ORF">RO3G_10359</name>
</gene>
<dbReference type="Pfam" id="PF00078">
    <property type="entry name" value="RVT_1"/>
    <property type="match status" value="1"/>
</dbReference>
<keyword evidence="3" id="KW-1185">Reference proteome</keyword>
<organism evidence="2 3">
    <name type="scientific">Rhizopus delemar (strain RA 99-880 / ATCC MYA-4621 / FGSC 9543 / NRRL 43880)</name>
    <name type="common">Mucormycosis agent</name>
    <name type="synonym">Rhizopus arrhizus var. delemar</name>
    <dbReference type="NCBI Taxonomy" id="246409"/>
    <lineage>
        <taxon>Eukaryota</taxon>
        <taxon>Fungi</taxon>
        <taxon>Fungi incertae sedis</taxon>
        <taxon>Mucoromycota</taxon>
        <taxon>Mucoromycotina</taxon>
        <taxon>Mucoromycetes</taxon>
        <taxon>Mucorales</taxon>
        <taxon>Mucorineae</taxon>
        <taxon>Rhizopodaceae</taxon>
        <taxon>Rhizopus</taxon>
    </lineage>
</organism>
<sequence length="1095" mass="124351">MSSNVSFIQPSWSDHFLVTSYFALRAPVHSTVLGKGQWRAHPRLASSEAFRNLVSSTITTTMISFDLSLTPQEKWDMVKSTIAQVAKSFSRRSAFNLTKSESLLHRKRARITKRLASNPELLSSLTPQLSIVESQLASLQQYHAETLALRAGIRWREQGEISAGYLKRSVAQRQTRQIMKQLIHPTTGALCSTSNEMLDAAVQFYSNLYSPEPIDNTAIDDLLSAIPDSLRLSDSNQRFLTNSFTYDDLIEGVSRCPRRSSPGLDGLPYEILHLIFIHPASKDLVLQVYNDALSKGVFPSSWFSTSVSLLPKKGDLKDLKNWRPISLINADAKVFTRLLNSRIIKCAQKLVTPYQAGFLRGRFIADNGLLMKLIMEHARLTSSDSVGLLLDQEKAYDRVHPSYLCKVLHHFGFPPSIVQSLSTLFFNTGLHINVNGFLSTPVLQHRGLRQGDPISPILFNLAFEPLLRRILSDPHFSGFQLPKSVCSPPHIHSISSVKLLAYANDIVCFLKNPQDLTALQHHIHLYSKASNAKVNFNKTEAFALSGSRSCYHRIWRTPLLQQQIHSWHDSSSSQPIIYLGFPLHSSIAQRDAYLTSLLSRLETSFQLHSHRSLSFRGRVTILNSLILSKLWHVLRILSVPKRFFLKLQSQISGFVSAKQTPRISFETMCFPRNKGGLGVLNPPLQQSALQLRWLLPLLHDFPCSPTSDFWNHHSLKSSVVLPLLADFLLSHLLPTESRELIQTDYRQAFVFKQLRPRKLIQSLDGVFSLFFRAVDNLPHIFDKVVINPQTALCLTLGDVSVPSSSCPLPSSMARLLCSSVYMTDPISGRLRPRSAREISLHPYLTKRFLKWVRSDHMKLYPFFVRAFLRPSSSFIPVAHTHIDMSPFLVALSLTPKPGDQLRLTSKRYRRLCSPPVSSSTLYPDLPPSKWLLLWRFPLRAQSRNIWYRLIHNKLPCRSNLYLPSKLCPVCKNLEETPSHFLFDCPQKLAVWSLLWDSQFEQPFSKYSLRRALFLLDFPKCRPDTVHAPSVFISTILLAIWRNHWAFIFDHRPFLTDVTIRCVNQLLSVSLQESLLSSGISPLPLPHLQLSDLSSC</sequence>
<reference evidence="2 3" key="1">
    <citation type="journal article" date="2009" name="PLoS Genet.">
        <title>Genomic analysis of the basal lineage fungus Rhizopus oryzae reveals a whole-genome duplication.</title>
        <authorList>
            <person name="Ma L.-J."/>
            <person name="Ibrahim A.S."/>
            <person name="Skory C."/>
            <person name="Grabherr M.G."/>
            <person name="Burger G."/>
            <person name="Butler M."/>
            <person name="Elias M."/>
            <person name="Idnurm A."/>
            <person name="Lang B.F."/>
            <person name="Sone T."/>
            <person name="Abe A."/>
            <person name="Calvo S.E."/>
            <person name="Corrochano L.M."/>
            <person name="Engels R."/>
            <person name="Fu J."/>
            <person name="Hansberg W."/>
            <person name="Kim J.-M."/>
            <person name="Kodira C.D."/>
            <person name="Koehrsen M.J."/>
            <person name="Liu B."/>
            <person name="Miranda-Saavedra D."/>
            <person name="O'Leary S."/>
            <person name="Ortiz-Castellanos L."/>
            <person name="Poulter R."/>
            <person name="Rodriguez-Romero J."/>
            <person name="Ruiz-Herrera J."/>
            <person name="Shen Y.-Q."/>
            <person name="Zeng Q."/>
            <person name="Galagan J."/>
            <person name="Birren B.W."/>
            <person name="Cuomo C.A."/>
            <person name="Wickes B.L."/>
        </authorList>
    </citation>
    <scope>NUCLEOTIDE SEQUENCE [LARGE SCALE GENOMIC DNA]</scope>
    <source>
        <strain evidence="3">RA 99-880 / ATCC MYA-4621 / FGSC 9543 / NRRL 43880</strain>
    </source>
</reference>
<dbReference type="SUPFAM" id="SSF56672">
    <property type="entry name" value="DNA/RNA polymerases"/>
    <property type="match status" value="1"/>
</dbReference>